<keyword evidence="1" id="KW-0378">Hydrolase</keyword>
<evidence type="ECO:0000313" key="2">
    <source>
        <dbReference type="Proteomes" id="UP000077407"/>
    </source>
</evidence>
<proteinExistence type="predicted"/>
<organism evidence="1 2">
    <name type="scientific">Clostridium ljungdahlii</name>
    <dbReference type="NCBI Taxonomy" id="1538"/>
    <lineage>
        <taxon>Bacteria</taxon>
        <taxon>Bacillati</taxon>
        <taxon>Bacillota</taxon>
        <taxon>Clostridia</taxon>
        <taxon>Eubacteriales</taxon>
        <taxon>Clostridiaceae</taxon>
        <taxon>Clostridium</taxon>
    </lineage>
</organism>
<dbReference type="PRINTS" id="PR00413">
    <property type="entry name" value="HADHALOGNASE"/>
</dbReference>
<reference evidence="1 2" key="1">
    <citation type="journal article" date="2015" name="Biotechnol. Bioeng.">
        <title>Genome sequence and phenotypic characterization of Caulobacter segnis.</title>
        <authorList>
            <person name="Patel S."/>
            <person name="Fletcher B."/>
            <person name="Scott D.C."/>
            <person name="Ely B."/>
        </authorList>
    </citation>
    <scope>NUCLEOTIDE SEQUENCE [LARGE SCALE GENOMIC DNA]</scope>
    <source>
        <strain evidence="1 2">ERI-2</strain>
    </source>
</reference>
<dbReference type="OrthoDB" id="9797743at2"/>
<comment type="caution">
    <text evidence="1">The sequence shown here is derived from an EMBL/GenBank/DDBJ whole genome shotgun (WGS) entry which is preliminary data.</text>
</comment>
<dbReference type="NCBIfam" id="TIGR01549">
    <property type="entry name" value="HAD-SF-IA-v1"/>
    <property type="match status" value="1"/>
</dbReference>
<dbReference type="SUPFAM" id="SSF56784">
    <property type="entry name" value="HAD-like"/>
    <property type="match status" value="1"/>
</dbReference>
<dbReference type="SFLD" id="SFLDS00003">
    <property type="entry name" value="Haloacid_Dehalogenase"/>
    <property type="match status" value="1"/>
</dbReference>
<dbReference type="SFLD" id="SFLDG01129">
    <property type="entry name" value="C1.5:_HAD__Beta-PGM__Phosphata"/>
    <property type="match status" value="1"/>
</dbReference>
<accession>A0A162KIQ7</accession>
<dbReference type="PATRIC" id="fig|1538.10.peg.3839"/>
<dbReference type="GO" id="GO:0016791">
    <property type="term" value="F:phosphatase activity"/>
    <property type="evidence" value="ECO:0007669"/>
    <property type="project" value="TreeGrafter"/>
</dbReference>
<dbReference type="Pfam" id="PF13419">
    <property type="entry name" value="HAD_2"/>
    <property type="match status" value="1"/>
</dbReference>
<dbReference type="Proteomes" id="UP000077407">
    <property type="component" value="Unassembled WGS sequence"/>
</dbReference>
<dbReference type="NCBIfam" id="TIGR01509">
    <property type="entry name" value="HAD-SF-IA-v3"/>
    <property type="match status" value="1"/>
</dbReference>
<dbReference type="Gene3D" id="1.10.150.240">
    <property type="entry name" value="Putative phosphatase, domain 2"/>
    <property type="match status" value="1"/>
</dbReference>
<dbReference type="InterPro" id="IPR006439">
    <property type="entry name" value="HAD-SF_hydro_IA"/>
</dbReference>
<dbReference type="InterPro" id="IPR023214">
    <property type="entry name" value="HAD_sf"/>
</dbReference>
<dbReference type="AlphaFoldDB" id="A0A162KIQ7"/>
<dbReference type="EC" id="3.1.3.-" evidence="1"/>
<dbReference type="CDD" id="cd07505">
    <property type="entry name" value="HAD_BPGM-like"/>
    <property type="match status" value="1"/>
</dbReference>
<sequence>MLKNIKGAIFDMDGTLIDSMWMWENIDENYLARKKLTVPANLKSDIEHMNFYETAEYFKNKFNIHDSIEEIQKEWYDMAIYEYSHNISLKPGAKEFLLLLKKKGIKIALATSNYREITNACLKKNKIYDLFDSIITGDEISKSKAFPDIYICAAQKLNLNSKDCVVFEDMLCAVKGAKSAGMTVIGVHDLYSEYQWNEIINYSDMHISNYNELMKAI</sequence>
<protein>
    <submittedName>
        <fullName evidence="1">Phosphorylated carbohydrates phosphatase</fullName>
        <ecNumber evidence="1">3.1.3.-</ecNumber>
    </submittedName>
</protein>
<dbReference type="RefSeq" id="WP_063557015.1">
    <property type="nucleotide sequence ID" value="NZ_LITT01000063.1"/>
</dbReference>
<name>A0A162KIQ7_9CLOT</name>
<dbReference type="InterPro" id="IPR036412">
    <property type="entry name" value="HAD-like_sf"/>
</dbReference>
<dbReference type="PANTHER" id="PTHR18901:SF38">
    <property type="entry name" value="PSEUDOURIDINE-5'-PHOSPHATASE"/>
    <property type="match status" value="1"/>
</dbReference>
<dbReference type="InterPro" id="IPR041492">
    <property type="entry name" value="HAD_2"/>
</dbReference>
<dbReference type="PANTHER" id="PTHR18901">
    <property type="entry name" value="2-DEOXYGLUCOSE-6-PHOSPHATE PHOSPHATASE 2"/>
    <property type="match status" value="1"/>
</dbReference>
<gene>
    <name evidence="1" type="ORF">WY13_03764</name>
</gene>
<evidence type="ECO:0000313" key="1">
    <source>
        <dbReference type="EMBL" id="OAA82992.1"/>
    </source>
</evidence>
<dbReference type="InterPro" id="IPR023198">
    <property type="entry name" value="PGP-like_dom2"/>
</dbReference>
<dbReference type="Gene3D" id="3.40.50.1000">
    <property type="entry name" value="HAD superfamily/HAD-like"/>
    <property type="match status" value="1"/>
</dbReference>
<dbReference type="EMBL" id="LITT01000063">
    <property type="protein sequence ID" value="OAA82992.1"/>
    <property type="molecule type" value="Genomic_DNA"/>
</dbReference>